<feature type="region of interest" description="Disordered" evidence="1">
    <location>
        <begin position="1"/>
        <end position="34"/>
    </location>
</feature>
<comment type="caution">
    <text evidence="2">The sequence shown here is derived from an EMBL/GenBank/DDBJ whole genome shotgun (WGS) entry which is preliminary data.</text>
</comment>
<gene>
    <name evidence="2" type="ORF">Adt_39049</name>
</gene>
<evidence type="ECO:0000313" key="2">
    <source>
        <dbReference type="EMBL" id="KAL2470913.1"/>
    </source>
</evidence>
<evidence type="ECO:0000313" key="3">
    <source>
        <dbReference type="Proteomes" id="UP001604336"/>
    </source>
</evidence>
<accession>A0ABD1Q3Y9</accession>
<protein>
    <recommendedName>
        <fullName evidence="4">C2H2-type domain-containing protein</fullName>
    </recommendedName>
</protein>
<proteinExistence type="predicted"/>
<name>A0ABD1Q3Y9_9LAMI</name>
<dbReference type="EMBL" id="JBFOLK010000012">
    <property type="protein sequence ID" value="KAL2470913.1"/>
    <property type="molecule type" value="Genomic_DNA"/>
</dbReference>
<organism evidence="2 3">
    <name type="scientific">Abeliophyllum distichum</name>
    <dbReference type="NCBI Taxonomy" id="126358"/>
    <lineage>
        <taxon>Eukaryota</taxon>
        <taxon>Viridiplantae</taxon>
        <taxon>Streptophyta</taxon>
        <taxon>Embryophyta</taxon>
        <taxon>Tracheophyta</taxon>
        <taxon>Spermatophyta</taxon>
        <taxon>Magnoliopsida</taxon>
        <taxon>eudicotyledons</taxon>
        <taxon>Gunneridae</taxon>
        <taxon>Pentapetalae</taxon>
        <taxon>asterids</taxon>
        <taxon>lamiids</taxon>
        <taxon>Lamiales</taxon>
        <taxon>Oleaceae</taxon>
        <taxon>Forsythieae</taxon>
        <taxon>Abeliophyllum</taxon>
    </lineage>
</organism>
<sequence>MWVTEGSYRHGSDGAGDPPPSATPTGSIRPASLPNENNAKYFTHLVENQVRFTMPPCYPSWKDVPDEQQTQLCSIIEDDRSPDEYRVVCATIDCLAAYRYLDYKLKVHNHLKEHGSSCPYDEMSVEE</sequence>
<evidence type="ECO:0000256" key="1">
    <source>
        <dbReference type="SAM" id="MobiDB-lite"/>
    </source>
</evidence>
<dbReference type="Proteomes" id="UP001604336">
    <property type="component" value="Unassembled WGS sequence"/>
</dbReference>
<reference evidence="3" key="1">
    <citation type="submission" date="2024-07" db="EMBL/GenBank/DDBJ databases">
        <title>Two chromosome-level genome assemblies of Korean endemic species Abeliophyllum distichum and Forsythia ovata (Oleaceae).</title>
        <authorList>
            <person name="Jang H."/>
        </authorList>
    </citation>
    <scope>NUCLEOTIDE SEQUENCE [LARGE SCALE GENOMIC DNA]</scope>
</reference>
<dbReference type="AlphaFoldDB" id="A0ABD1Q3Y9"/>
<keyword evidence="3" id="KW-1185">Reference proteome</keyword>
<evidence type="ECO:0008006" key="4">
    <source>
        <dbReference type="Google" id="ProtNLM"/>
    </source>
</evidence>